<evidence type="ECO:0000313" key="12">
    <source>
        <dbReference type="Proteomes" id="UP001054854"/>
    </source>
</evidence>
<feature type="domain" description="N-acetyltransferase" evidence="10">
    <location>
        <begin position="1"/>
        <end position="150"/>
    </location>
</feature>
<evidence type="ECO:0000256" key="8">
    <source>
        <dbReference type="ARBA" id="ARBA00048924"/>
    </source>
</evidence>
<evidence type="ECO:0000256" key="4">
    <source>
        <dbReference type="ARBA" id="ARBA00012355"/>
    </source>
</evidence>
<dbReference type="Gene3D" id="3.40.630.30">
    <property type="match status" value="1"/>
</dbReference>
<dbReference type="SUPFAM" id="SSF55729">
    <property type="entry name" value="Acyl-CoA N-acyltransferases (Nat)"/>
    <property type="match status" value="1"/>
</dbReference>
<comment type="similarity">
    <text evidence="3 9">Belongs to the acetyltransferase family. EctA subfamily.</text>
</comment>
<dbReference type="CDD" id="cd04301">
    <property type="entry name" value="NAT_SF"/>
    <property type="match status" value="1"/>
</dbReference>
<dbReference type="InterPro" id="IPR000182">
    <property type="entry name" value="GNAT_dom"/>
</dbReference>
<protein>
    <recommendedName>
        <fullName evidence="5 9">L-2,4-diaminobutyric acid acetyltransferase</fullName>
        <shortName evidence="9">DABA acetyltransferase</shortName>
        <ecNumber evidence="4 9">2.3.1.178</ecNumber>
    </recommendedName>
</protein>
<keyword evidence="7 9" id="KW-0012">Acyltransferase</keyword>
<dbReference type="EC" id="2.3.1.178" evidence="4 9"/>
<evidence type="ECO:0000256" key="1">
    <source>
        <dbReference type="ARBA" id="ARBA00003741"/>
    </source>
</evidence>
<comment type="pathway">
    <text evidence="2 9">Amine and polyamine biosynthesis; ectoine biosynthesis; L-ectoine from L-aspartate 4-semialdehyde: step 2/3.</text>
</comment>
<evidence type="ECO:0000256" key="7">
    <source>
        <dbReference type="ARBA" id="ARBA00023315"/>
    </source>
</evidence>
<comment type="function">
    <text evidence="1 9">Catalyzes the acetylation of L-2,4-diaminobutyrate (DABA) to gamma-N-acetyl-alpha,gamma-diaminobutyric acid (ADABA) with acetyl coenzyme A.</text>
</comment>
<organism evidence="11 12">
    <name type="scientific">Streptomyces hygroscopicus</name>
    <dbReference type="NCBI Taxonomy" id="1912"/>
    <lineage>
        <taxon>Bacteria</taxon>
        <taxon>Bacillati</taxon>
        <taxon>Actinomycetota</taxon>
        <taxon>Actinomycetes</taxon>
        <taxon>Kitasatosporales</taxon>
        <taxon>Streptomycetaceae</taxon>
        <taxon>Streptomyces</taxon>
        <taxon>Streptomyces violaceusniger group</taxon>
    </lineage>
</organism>
<dbReference type="InterPro" id="IPR012772">
    <property type="entry name" value="Ectoine_EctA"/>
</dbReference>
<proteinExistence type="inferred from homology"/>
<comment type="caution">
    <text evidence="11">The sequence shown here is derived from an EMBL/GenBank/DDBJ whole genome shotgun (WGS) entry which is preliminary data.</text>
</comment>
<accession>A0ABQ3U8I8</accession>
<keyword evidence="6 9" id="KW-0808">Transferase</keyword>
<reference evidence="11" key="1">
    <citation type="submission" date="2024-05" db="EMBL/GenBank/DDBJ databases">
        <title>Whole genome shotgun sequence of Streptomyces hygroscopicus NBRC 113678.</title>
        <authorList>
            <person name="Komaki H."/>
            <person name="Tamura T."/>
        </authorList>
    </citation>
    <scope>NUCLEOTIDE SEQUENCE</scope>
    <source>
        <strain evidence="11">N11-34</strain>
    </source>
</reference>
<evidence type="ECO:0000256" key="3">
    <source>
        <dbReference type="ARBA" id="ARBA00010712"/>
    </source>
</evidence>
<comment type="catalytic activity">
    <reaction evidence="8 9">
        <text>L-2,4-diaminobutanoate + acetyl-CoA = (2S)-4-acetamido-2-aminobutanoate + CoA + H(+)</text>
        <dbReference type="Rhea" id="RHEA:16901"/>
        <dbReference type="ChEBI" id="CHEBI:15378"/>
        <dbReference type="ChEBI" id="CHEBI:57287"/>
        <dbReference type="ChEBI" id="CHEBI:57288"/>
        <dbReference type="ChEBI" id="CHEBI:58761"/>
        <dbReference type="ChEBI" id="CHEBI:58929"/>
        <dbReference type="EC" id="2.3.1.178"/>
    </reaction>
</comment>
<keyword evidence="12" id="KW-1185">Reference proteome</keyword>
<dbReference type="Proteomes" id="UP001054854">
    <property type="component" value="Unassembled WGS sequence"/>
</dbReference>
<dbReference type="RefSeq" id="WP_060951087.1">
    <property type="nucleotide sequence ID" value="NZ_BNEK01000005.1"/>
</dbReference>
<evidence type="ECO:0000256" key="9">
    <source>
        <dbReference type="RuleBase" id="RU365045"/>
    </source>
</evidence>
<dbReference type="EMBL" id="BNEK01000005">
    <property type="protein sequence ID" value="GHJ31920.1"/>
    <property type="molecule type" value="Genomic_DNA"/>
</dbReference>
<evidence type="ECO:0000256" key="2">
    <source>
        <dbReference type="ARBA" id="ARBA00004978"/>
    </source>
</evidence>
<dbReference type="PROSITE" id="PS51186">
    <property type="entry name" value="GNAT"/>
    <property type="match status" value="1"/>
</dbReference>
<dbReference type="InterPro" id="IPR016181">
    <property type="entry name" value="Acyl_CoA_acyltransferase"/>
</dbReference>
<name>A0ABQ3U8I8_STRHY</name>
<dbReference type="Pfam" id="PF00583">
    <property type="entry name" value="Acetyltransf_1"/>
    <property type="match status" value="1"/>
</dbReference>
<evidence type="ECO:0000313" key="11">
    <source>
        <dbReference type="EMBL" id="GHJ31920.1"/>
    </source>
</evidence>
<evidence type="ECO:0000256" key="5">
    <source>
        <dbReference type="ARBA" id="ARBA00017935"/>
    </source>
</evidence>
<sequence length="164" mass="18092">MATLTQSMGAPAIEDGAAVWRIARESGVLDTNSSYSYLLWFRDFAGTSVVAREPGGAPIGFVTGYRRPDRPGTLVIWQVAVDPEQRGRGLAGAMLDHLTARPHARGVPRSMETTISPQNTASQRLFHSFADRHRASVERELLFPAALFPDSHEAEYLYRIGPLR</sequence>
<evidence type="ECO:0000256" key="6">
    <source>
        <dbReference type="ARBA" id="ARBA00022679"/>
    </source>
</evidence>
<gene>
    <name evidence="11" type="primary">ectA_2</name>
    <name evidence="9" type="synonym">ectA</name>
    <name evidence="11" type="ORF">TPA0910_63530</name>
</gene>
<dbReference type="NCBIfam" id="TIGR02406">
    <property type="entry name" value="ectoine_EctA"/>
    <property type="match status" value="1"/>
</dbReference>
<evidence type="ECO:0000259" key="10">
    <source>
        <dbReference type="PROSITE" id="PS51186"/>
    </source>
</evidence>